<organism evidence="1 2">
    <name type="scientific">Serratia odorifera DSM 4582</name>
    <dbReference type="NCBI Taxonomy" id="667129"/>
    <lineage>
        <taxon>Bacteria</taxon>
        <taxon>Pseudomonadati</taxon>
        <taxon>Pseudomonadota</taxon>
        <taxon>Gammaproteobacteria</taxon>
        <taxon>Enterobacterales</taxon>
        <taxon>Yersiniaceae</taxon>
        <taxon>Serratia</taxon>
    </lineage>
</organism>
<protein>
    <submittedName>
        <fullName evidence="1">Uncharacterized protein</fullName>
    </submittedName>
</protein>
<evidence type="ECO:0000313" key="2">
    <source>
        <dbReference type="Proteomes" id="UP000005723"/>
    </source>
</evidence>
<gene>
    <name evidence="1" type="ORF">HMPREF0758_0758</name>
</gene>
<name>D4DXX5_SEROD</name>
<dbReference type="STRING" id="667129.HMPREF0758_0758"/>
<reference evidence="1 2" key="1">
    <citation type="submission" date="2010-01" db="EMBL/GenBank/DDBJ databases">
        <authorList>
            <person name="Muzny D."/>
            <person name="Qin X."/>
            <person name="Deng J."/>
            <person name="Jiang H."/>
            <person name="Liu Y."/>
            <person name="Qu J."/>
            <person name="Song X.-Z."/>
            <person name="Zhang L."/>
            <person name="Thornton R."/>
            <person name="Coyle M."/>
            <person name="Francisco L."/>
            <person name="Jackson L."/>
            <person name="Javaid M."/>
            <person name="Korchina V."/>
            <person name="Kovar C."/>
            <person name="Mata R."/>
            <person name="Mathew T."/>
            <person name="Ngo R."/>
            <person name="Nguyen L."/>
            <person name="Nguyen N."/>
            <person name="Okwuonu G."/>
            <person name="Ongeri F."/>
            <person name="Pham C."/>
            <person name="Simmons D."/>
            <person name="Wilczek-Boney K."/>
            <person name="Hale W."/>
            <person name="Jakkamsetti A."/>
            <person name="Pham P."/>
            <person name="Ruth R."/>
            <person name="San Lucas F."/>
            <person name="Warren J."/>
            <person name="Zhang J."/>
            <person name="Zhao Z."/>
            <person name="Zhou C."/>
            <person name="Zhu D."/>
            <person name="Lee S."/>
            <person name="Bess C."/>
            <person name="Blankenburg K."/>
            <person name="Forbes L."/>
            <person name="Fu Q."/>
            <person name="Gubbala S."/>
            <person name="Hirani K."/>
            <person name="Jayaseelan J.C."/>
            <person name="Lara F."/>
            <person name="Munidasa M."/>
            <person name="Palculict T."/>
            <person name="Patil S."/>
            <person name="Pu L.-L."/>
            <person name="Saada N."/>
            <person name="Tang L."/>
            <person name="Weissenberger G."/>
            <person name="Zhu Y."/>
            <person name="Hemphill L."/>
            <person name="Shang Y."/>
            <person name="Youmans B."/>
            <person name="Ayvaz T."/>
            <person name="Ross M."/>
            <person name="Santibanez J."/>
            <person name="Aqrawi P."/>
            <person name="Gross S."/>
            <person name="Joshi V."/>
            <person name="Fowler G."/>
            <person name="Nazareth L."/>
            <person name="Reid J."/>
            <person name="Worley K."/>
            <person name="Petrosino J."/>
            <person name="Highlander S."/>
            <person name="Gibbs R."/>
        </authorList>
    </citation>
    <scope>NUCLEOTIDE SEQUENCE [LARGE SCALE GENOMIC DNA]</scope>
    <source>
        <strain evidence="1 2">DSM 4582</strain>
    </source>
</reference>
<dbReference type="EMBL" id="ADBY01000017">
    <property type="protein sequence ID" value="EFE97467.1"/>
    <property type="molecule type" value="Genomic_DNA"/>
</dbReference>
<dbReference type="Proteomes" id="UP000005723">
    <property type="component" value="Unassembled WGS sequence"/>
</dbReference>
<dbReference type="HOGENOM" id="CLU_2939237_0_0_6"/>
<accession>D4DXX5</accession>
<evidence type="ECO:0000313" key="1">
    <source>
        <dbReference type="EMBL" id="EFE97467.1"/>
    </source>
</evidence>
<comment type="caution">
    <text evidence="1">The sequence shown here is derived from an EMBL/GenBank/DDBJ whole genome shotgun (WGS) entry which is preliminary data.</text>
</comment>
<sequence length="60" mass="6760">MWQHFQVHCSPLLPPPGGGSAVANRPRRLIFERAKNLRRGRFFVSIATEANSQAHATGYR</sequence>
<dbReference type="AlphaFoldDB" id="D4DXX5"/>
<keyword evidence="2" id="KW-1185">Reference proteome</keyword>
<proteinExistence type="predicted"/>